<dbReference type="PROSITE" id="PS51482">
    <property type="entry name" value="DEGV"/>
    <property type="match status" value="1"/>
</dbReference>
<accession>A0ABW4YMD1</accession>
<reference evidence="3" key="1">
    <citation type="journal article" date="2019" name="Int. J. Syst. Evol. Microbiol.">
        <title>The Global Catalogue of Microorganisms (GCM) 10K type strain sequencing project: providing services to taxonomists for standard genome sequencing and annotation.</title>
        <authorList>
            <consortium name="The Broad Institute Genomics Platform"/>
            <consortium name="The Broad Institute Genome Sequencing Center for Infectious Disease"/>
            <person name="Wu L."/>
            <person name="Ma J."/>
        </authorList>
    </citation>
    <scope>NUCLEOTIDE SEQUENCE [LARGE SCALE GENOMIC DNA]</scope>
    <source>
        <strain evidence="3">GH52</strain>
    </source>
</reference>
<evidence type="ECO:0000313" key="3">
    <source>
        <dbReference type="Proteomes" id="UP001597362"/>
    </source>
</evidence>
<proteinExistence type="predicted"/>
<dbReference type="EMBL" id="JBHUHO010000032">
    <property type="protein sequence ID" value="MFD2116902.1"/>
    <property type="molecule type" value="Genomic_DNA"/>
</dbReference>
<keyword evidence="1" id="KW-0446">Lipid-binding</keyword>
<dbReference type="Gene3D" id="3.40.50.10170">
    <property type="match status" value="1"/>
</dbReference>
<dbReference type="PANTHER" id="PTHR33434">
    <property type="entry name" value="DEGV DOMAIN-CONTAINING PROTEIN DR_1986-RELATED"/>
    <property type="match status" value="1"/>
</dbReference>
<dbReference type="InterPro" id="IPR050270">
    <property type="entry name" value="DegV_domain_contain"/>
</dbReference>
<dbReference type="Gene3D" id="3.30.1180.10">
    <property type="match status" value="1"/>
</dbReference>
<dbReference type="RefSeq" id="WP_377773513.1">
    <property type="nucleotide sequence ID" value="NZ_JBHUHO010000032.1"/>
</dbReference>
<organism evidence="2 3">
    <name type="scientific">Paenibacillus yanchengensis</name>
    <dbReference type="NCBI Taxonomy" id="2035833"/>
    <lineage>
        <taxon>Bacteria</taxon>
        <taxon>Bacillati</taxon>
        <taxon>Bacillota</taxon>
        <taxon>Bacilli</taxon>
        <taxon>Bacillales</taxon>
        <taxon>Paenibacillaceae</taxon>
        <taxon>Paenibacillus</taxon>
    </lineage>
</organism>
<dbReference type="InterPro" id="IPR003797">
    <property type="entry name" value="DegV"/>
</dbReference>
<dbReference type="PANTHER" id="PTHR33434:SF2">
    <property type="entry name" value="FATTY ACID-BINDING PROTEIN TM_1468"/>
    <property type="match status" value="1"/>
</dbReference>
<keyword evidence="3" id="KW-1185">Reference proteome</keyword>
<gene>
    <name evidence="2" type="ORF">ACFSJH_14330</name>
</gene>
<dbReference type="Proteomes" id="UP001597362">
    <property type="component" value="Unassembled WGS sequence"/>
</dbReference>
<dbReference type="InterPro" id="IPR043168">
    <property type="entry name" value="DegV_C"/>
</dbReference>
<dbReference type="Pfam" id="PF02645">
    <property type="entry name" value="DegV"/>
    <property type="match status" value="1"/>
</dbReference>
<evidence type="ECO:0000313" key="2">
    <source>
        <dbReference type="EMBL" id="MFD2116902.1"/>
    </source>
</evidence>
<evidence type="ECO:0000256" key="1">
    <source>
        <dbReference type="ARBA" id="ARBA00023121"/>
    </source>
</evidence>
<dbReference type="NCBIfam" id="TIGR00762">
    <property type="entry name" value="DegV"/>
    <property type="match status" value="1"/>
</dbReference>
<comment type="caution">
    <text evidence="2">The sequence shown here is derived from an EMBL/GenBank/DDBJ whole genome shotgun (WGS) entry which is preliminary data.</text>
</comment>
<name>A0ABW4YMD1_9BACL</name>
<dbReference type="SUPFAM" id="SSF82549">
    <property type="entry name" value="DAK1/DegV-like"/>
    <property type="match status" value="1"/>
</dbReference>
<protein>
    <submittedName>
        <fullName evidence="2">DegV family protein</fullName>
    </submittedName>
</protein>
<sequence>MSKVRIVVDSTADMPLEEREQFGITMIPLKIHFGEDTLLDAVTMSTEQFYERLIQSPVLPTTSQPSPIEFTQVYEQILKEDPGAAIISIHLAAVLSGTYQSATIAQSMLEDEADITVIDSKSASYGIGLQVIRAAEMARDGHSKEDILAEIQRLQDGLQLYFLVDTLEYLQKGGRIGKAAALFGSLLNIKPILTLDESGQVMPKEKVRGSKKAMARIVELLKEEFGSDSVHLILAFTKNKEAAVMELGERMKQELNVKKISYTTVGAVIGTHTGPGTSAVFMYRV</sequence>